<accession>A0A8J3GNW1</accession>
<evidence type="ECO:0000256" key="1">
    <source>
        <dbReference type="SAM" id="MobiDB-lite"/>
    </source>
</evidence>
<protein>
    <submittedName>
        <fullName evidence="2">Uncharacterized protein</fullName>
    </submittedName>
</protein>
<dbReference type="EMBL" id="BNAI01000001">
    <property type="protein sequence ID" value="GHF08327.1"/>
    <property type="molecule type" value="Genomic_DNA"/>
</dbReference>
<proteinExistence type="predicted"/>
<comment type="caution">
    <text evidence="2">The sequence shown here is derived from an EMBL/GenBank/DDBJ whole genome shotgun (WGS) entry which is preliminary data.</text>
</comment>
<feature type="region of interest" description="Disordered" evidence="1">
    <location>
        <begin position="60"/>
        <end position="97"/>
    </location>
</feature>
<reference evidence="2" key="1">
    <citation type="journal article" date="2014" name="Int. J. Syst. Evol. Microbiol.">
        <title>Complete genome sequence of Corynebacterium casei LMG S-19264T (=DSM 44701T), isolated from a smear-ripened cheese.</title>
        <authorList>
            <consortium name="US DOE Joint Genome Institute (JGI-PGF)"/>
            <person name="Walter F."/>
            <person name="Albersmeier A."/>
            <person name="Kalinowski J."/>
            <person name="Ruckert C."/>
        </authorList>
    </citation>
    <scope>NUCLEOTIDE SEQUENCE</scope>
    <source>
        <strain evidence="2">CGMCC 1.16548</strain>
    </source>
</reference>
<reference evidence="2" key="2">
    <citation type="submission" date="2020-09" db="EMBL/GenBank/DDBJ databases">
        <authorList>
            <person name="Sun Q."/>
            <person name="Zhou Y."/>
        </authorList>
    </citation>
    <scope>NUCLEOTIDE SEQUENCE</scope>
    <source>
        <strain evidence="2">CGMCC 1.16548</strain>
    </source>
</reference>
<feature type="compositionally biased region" description="Basic and acidic residues" evidence="1">
    <location>
        <begin position="1"/>
        <end position="16"/>
    </location>
</feature>
<evidence type="ECO:0000313" key="2">
    <source>
        <dbReference type="EMBL" id="GHF08327.1"/>
    </source>
</evidence>
<feature type="region of interest" description="Disordered" evidence="1">
    <location>
        <begin position="1"/>
        <end position="20"/>
    </location>
</feature>
<sequence>MIETHRAGSEARRDGDTGIPFVADDDLAHACFERRGSDQLEAVAKRVGAGIQNVAGAIGDERVEVDESSTADPRHPPIQAPGTTKAPANRGLREQVV</sequence>
<gene>
    <name evidence="2" type="ORF">GCM10011600_06430</name>
</gene>
<dbReference type="AlphaFoldDB" id="A0A8J3GNW1"/>
<dbReference type="Proteomes" id="UP000617531">
    <property type="component" value="Unassembled WGS sequence"/>
</dbReference>
<keyword evidence="3" id="KW-1185">Reference proteome</keyword>
<evidence type="ECO:0000313" key="3">
    <source>
        <dbReference type="Proteomes" id="UP000617531"/>
    </source>
</evidence>
<name>A0A8J3GNW1_9MICO</name>
<organism evidence="2 3">
    <name type="scientific">Pseudolysinimonas yzui</name>
    <dbReference type="NCBI Taxonomy" id="2708254"/>
    <lineage>
        <taxon>Bacteria</taxon>
        <taxon>Bacillati</taxon>
        <taxon>Actinomycetota</taxon>
        <taxon>Actinomycetes</taxon>
        <taxon>Micrococcales</taxon>
        <taxon>Microbacteriaceae</taxon>
        <taxon>Pseudolysinimonas</taxon>
    </lineage>
</organism>